<dbReference type="Pfam" id="PF05016">
    <property type="entry name" value="ParE_toxin"/>
    <property type="match status" value="1"/>
</dbReference>
<dbReference type="PANTHER" id="PTHR33755">
    <property type="entry name" value="TOXIN PARE1-RELATED"/>
    <property type="match status" value="1"/>
</dbReference>
<protein>
    <submittedName>
        <fullName evidence="3">Type II toxin-antitoxin system RelE/ParE family toxin</fullName>
    </submittedName>
</protein>
<evidence type="ECO:0000256" key="2">
    <source>
        <dbReference type="ARBA" id="ARBA00022649"/>
    </source>
</evidence>
<comment type="caution">
    <text evidence="3">The sequence shown here is derived from an EMBL/GenBank/DDBJ whole genome shotgun (WGS) entry which is preliminary data.</text>
</comment>
<sequence>MSRKVRYNAKARADLNRLHDFLLDRDVAAAERALDVIIDGISGLAHFPNMGRKLEHDGQQLRELLIPFGRTGYLALYQLSSDGDVNILAIRHQREDDSR</sequence>
<dbReference type="InterPro" id="IPR051803">
    <property type="entry name" value="TA_system_RelE-like_toxin"/>
</dbReference>
<accession>A0ABY2QVH3</accession>
<dbReference type="InterPro" id="IPR035093">
    <property type="entry name" value="RelE/ParE_toxin_dom_sf"/>
</dbReference>
<reference evidence="3 4" key="1">
    <citation type="submission" date="2019-04" db="EMBL/GenBank/DDBJ databases">
        <title>Genome sequence of strain 7209-2.</title>
        <authorList>
            <person name="Gao J."/>
            <person name="Sun J."/>
        </authorList>
    </citation>
    <scope>NUCLEOTIDE SEQUENCE [LARGE SCALE GENOMIC DNA]</scope>
    <source>
        <strain evidence="3 4">7209-2</strain>
    </source>
</reference>
<name>A0ABY2QVH3_9HYPH</name>
<dbReference type="PANTHER" id="PTHR33755:SF7">
    <property type="entry name" value="TOXIN MODULE OF TOXIN-ANTITOXIN SYSTEM RELE_STBE FAMILY"/>
    <property type="match status" value="1"/>
</dbReference>
<comment type="similarity">
    <text evidence="1">Belongs to the RelE toxin family.</text>
</comment>
<dbReference type="Proteomes" id="UP000309667">
    <property type="component" value="Unassembled WGS sequence"/>
</dbReference>
<dbReference type="InterPro" id="IPR007712">
    <property type="entry name" value="RelE/ParE_toxin"/>
</dbReference>
<organism evidence="3 4">
    <name type="scientific">Rhizobium rhizophilum</name>
    <dbReference type="NCBI Taxonomy" id="1850373"/>
    <lineage>
        <taxon>Bacteria</taxon>
        <taxon>Pseudomonadati</taxon>
        <taxon>Pseudomonadota</taxon>
        <taxon>Alphaproteobacteria</taxon>
        <taxon>Hyphomicrobiales</taxon>
        <taxon>Rhizobiaceae</taxon>
        <taxon>Rhizobium/Agrobacterium group</taxon>
        <taxon>Rhizobium</taxon>
    </lineage>
</organism>
<keyword evidence="4" id="KW-1185">Reference proteome</keyword>
<dbReference type="EMBL" id="STGT01000003">
    <property type="protein sequence ID" value="THV14343.1"/>
    <property type="molecule type" value="Genomic_DNA"/>
</dbReference>
<gene>
    <name evidence="3" type="ORF">E9677_15900</name>
</gene>
<evidence type="ECO:0000313" key="4">
    <source>
        <dbReference type="Proteomes" id="UP000309667"/>
    </source>
</evidence>
<dbReference type="Gene3D" id="3.30.2310.20">
    <property type="entry name" value="RelE-like"/>
    <property type="match status" value="1"/>
</dbReference>
<evidence type="ECO:0000256" key="1">
    <source>
        <dbReference type="ARBA" id="ARBA00006226"/>
    </source>
</evidence>
<dbReference type="RefSeq" id="WP_136559020.1">
    <property type="nucleotide sequence ID" value="NZ_STGT01000003.1"/>
</dbReference>
<keyword evidence="2" id="KW-1277">Toxin-antitoxin system</keyword>
<evidence type="ECO:0000313" key="3">
    <source>
        <dbReference type="EMBL" id="THV14343.1"/>
    </source>
</evidence>
<proteinExistence type="inferred from homology"/>